<comment type="caution">
    <text evidence="5">The sequence shown here is derived from an EMBL/GenBank/DDBJ whole genome shotgun (WGS) entry which is preliminary data.</text>
</comment>
<feature type="domain" description="PNPLA" evidence="4">
    <location>
        <begin position="1"/>
        <end position="131"/>
    </location>
</feature>
<dbReference type="InterPro" id="IPR050301">
    <property type="entry name" value="NTE"/>
</dbReference>
<evidence type="ECO:0000313" key="5">
    <source>
        <dbReference type="EMBL" id="EJW92082.1"/>
    </source>
</evidence>
<dbReference type="Gene3D" id="2.40.160.50">
    <property type="entry name" value="membrane protein fhac: a member of the omp85/tpsb transporter family"/>
    <property type="match status" value="1"/>
</dbReference>
<dbReference type="AlphaFoldDB" id="J9FRA6"/>
<dbReference type="InterPro" id="IPR043864">
    <property type="entry name" value="Omp85-like_dom"/>
</dbReference>
<dbReference type="InterPro" id="IPR002641">
    <property type="entry name" value="PNPLA_dom"/>
</dbReference>
<dbReference type="GO" id="GO:0016042">
    <property type="term" value="P:lipid catabolic process"/>
    <property type="evidence" value="ECO:0007669"/>
    <property type="project" value="UniProtKB-KW"/>
</dbReference>
<accession>J9FRA6</accession>
<dbReference type="Gene3D" id="3.10.20.310">
    <property type="entry name" value="membrane protein fhac"/>
    <property type="match status" value="1"/>
</dbReference>
<keyword evidence="1" id="KW-0378">Hydrolase</keyword>
<dbReference type="Gene3D" id="3.40.1090.10">
    <property type="entry name" value="Cytosolic phospholipase A2 catalytic domain"/>
    <property type="match status" value="1"/>
</dbReference>
<keyword evidence="3" id="KW-0443">Lipid metabolism</keyword>
<proteinExistence type="predicted"/>
<gene>
    <name evidence="5" type="ORF">EVA_19808</name>
</gene>
<keyword evidence="2" id="KW-0442">Lipid degradation</keyword>
<dbReference type="Pfam" id="PF19143">
    <property type="entry name" value="Omp85_2"/>
    <property type="match status" value="1"/>
</dbReference>
<evidence type="ECO:0000256" key="3">
    <source>
        <dbReference type="ARBA" id="ARBA00023098"/>
    </source>
</evidence>
<dbReference type="InterPro" id="IPR016035">
    <property type="entry name" value="Acyl_Trfase/lysoPLipase"/>
</dbReference>
<evidence type="ECO:0000256" key="1">
    <source>
        <dbReference type="ARBA" id="ARBA00022801"/>
    </source>
</evidence>
<dbReference type="PANTHER" id="PTHR14226">
    <property type="entry name" value="NEUROPATHY TARGET ESTERASE/SWISS CHEESE D.MELANOGASTER"/>
    <property type="match status" value="1"/>
</dbReference>
<dbReference type="Pfam" id="PF01734">
    <property type="entry name" value="Patatin"/>
    <property type="match status" value="1"/>
</dbReference>
<protein>
    <submittedName>
        <fullName evidence="5">Phospholipase, patatin family</fullName>
    </submittedName>
</protein>
<evidence type="ECO:0000256" key="2">
    <source>
        <dbReference type="ARBA" id="ARBA00022963"/>
    </source>
</evidence>
<dbReference type="GO" id="GO:0016787">
    <property type="term" value="F:hydrolase activity"/>
    <property type="evidence" value="ECO:0007669"/>
    <property type="project" value="UniProtKB-KW"/>
</dbReference>
<name>J9FRA6_9ZZZZ</name>
<evidence type="ECO:0000259" key="4">
    <source>
        <dbReference type="PROSITE" id="PS51635"/>
    </source>
</evidence>
<sequence length="642" mass="72787">MYLFSDKIERSHRSFQSKQQNDIYLLSIPFNQKIKLDALTGVMKGQSILNKFSALTIGYHDMTTFDSLPIPYACVAADLVSGTEVILREGSLPLAMRTSMSVPGFFEPVRKDSMVMIDGGVLNNFPTDIIRKMGADIIIGVDVSTTGLEPTKLNTLLDVANRIAFLSGENKYAENLKYADIYINPRLIGFEATDFKPTAIDTMITMGEKATREVWDELIALKHKVLSDGETYQKPVHVAHDNDSISIDRMHIEGLSSYDEEWIINKTGFIKGSKVSYSDVSDFIFTIQGLDAFKSVSYKIIKDDKNEKILMVYVEEKSRGSLNVGMHIDTEDVASVLLQATSGFGSHNQHKIAATAKINQNPWFNLRYSRTNHKMRSLELNYTLSYKDFRLLERGRRIYNINFLRNSFKIGYKDYSRKDLRFEIGMQYDIFSDVSNFFTPNYVQYKESDEDLISAYLKIDVDAMDDMVTPTKGVLFTSRLQLYGNDLFESKRYALGDLSLNVVGAIPMSSRFCFLPELFGRVLVGNKVPGFFSNYIGGEYGQRYVIGQHAFYGVHFAEVMDNALVGTRLALRYQIAKKHYVSCIGNYLFNSHDLRDIFKERTQIGGAIKYTYNSMIGPISASIDFSDRSNDIGFFAGIGHFF</sequence>
<dbReference type="PROSITE" id="PS51635">
    <property type="entry name" value="PNPLA"/>
    <property type="match status" value="1"/>
</dbReference>
<reference evidence="5" key="1">
    <citation type="journal article" date="2012" name="PLoS ONE">
        <title>Gene sets for utilization of primary and secondary nutrition supplies in the distal gut of endangered iberian lynx.</title>
        <authorList>
            <person name="Alcaide M."/>
            <person name="Messina E."/>
            <person name="Richter M."/>
            <person name="Bargiela R."/>
            <person name="Peplies J."/>
            <person name="Huws S.A."/>
            <person name="Newbold C.J."/>
            <person name="Golyshin P.N."/>
            <person name="Simon M.A."/>
            <person name="Lopez G."/>
            <person name="Yakimov M.M."/>
            <person name="Ferrer M."/>
        </authorList>
    </citation>
    <scope>NUCLEOTIDE SEQUENCE</scope>
</reference>
<dbReference type="PANTHER" id="PTHR14226:SF76">
    <property type="entry name" value="NTE FAMILY PROTEIN RSSA"/>
    <property type="match status" value="1"/>
</dbReference>
<organism evidence="5">
    <name type="scientific">gut metagenome</name>
    <dbReference type="NCBI Taxonomy" id="749906"/>
    <lineage>
        <taxon>unclassified sequences</taxon>
        <taxon>metagenomes</taxon>
        <taxon>organismal metagenomes</taxon>
    </lineage>
</organism>
<dbReference type="SUPFAM" id="SSF52151">
    <property type="entry name" value="FabD/lysophospholipase-like"/>
    <property type="match status" value="1"/>
</dbReference>
<dbReference type="EMBL" id="AMCI01007768">
    <property type="protein sequence ID" value="EJW92082.1"/>
    <property type="molecule type" value="Genomic_DNA"/>
</dbReference>